<dbReference type="Proteomes" id="UP000053881">
    <property type="component" value="Unassembled WGS sequence"/>
</dbReference>
<dbReference type="PROSITE" id="PS50110">
    <property type="entry name" value="RESPONSE_REGULATORY"/>
    <property type="match status" value="1"/>
</dbReference>
<proteinExistence type="predicted"/>
<evidence type="ECO:0000313" key="7">
    <source>
        <dbReference type="EMBL" id="KRG11749.1"/>
    </source>
</evidence>
<accession>A0A0Q9XTZ7</accession>
<dbReference type="Gene3D" id="3.40.50.2300">
    <property type="match status" value="1"/>
</dbReference>
<evidence type="ECO:0000259" key="6">
    <source>
        <dbReference type="PROSITE" id="PS50110"/>
    </source>
</evidence>
<dbReference type="InterPro" id="IPR018060">
    <property type="entry name" value="HTH_AraC"/>
</dbReference>
<feature type="domain" description="Response regulatory" evidence="6">
    <location>
        <begin position="3"/>
        <end position="119"/>
    </location>
</feature>
<keyword evidence="2" id="KW-0238">DNA-binding</keyword>
<dbReference type="EMBL" id="LGPB01000113">
    <property type="protein sequence ID" value="KRG11749.1"/>
    <property type="molecule type" value="Genomic_DNA"/>
</dbReference>
<dbReference type="GO" id="GO:0043565">
    <property type="term" value="F:sequence-specific DNA binding"/>
    <property type="evidence" value="ECO:0007669"/>
    <property type="project" value="InterPro"/>
</dbReference>
<name>A0A0Q9XTZ7_9BACI</name>
<dbReference type="GO" id="GO:0000160">
    <property type="term" value="P:phosphorelay signal transduction system"/>
    <property type="evidence" value="ECO:0007669"/>
    <property type="project" value="InterPro"/>
</dbReference>
<evidence type="ECO:0000259" key="5">
    <source>
        <dbReference type="PROSITE" id="PS01124"/>
    </source>
</evidence>
<comment type="caution">
    <text evidence="7">The sequence shown here is derived from an EMBL/GenBank/DDBJ whole genome shotgun (WGS) entry which is preliminary data.</text>
</comment>
<evidence type="ECO:0000256" key="4">
    <source>
        <dbReference type="PROSITE-ProRule" id="PRU00169"/>
    </source>
</evidence>
<evidence type="ECO:0000256" key="2">
    <source>
        <dbReference type="ARBA" id="ARBA00023125"/>
    </source>
</evidence>
<gene>
    <name evidence="7" type="ORF">ACA29_15415</name>
</gene>
<dbReference type="PANTHER" id="PTHR43280:SF2">
    <property type="entry name" value="HTH-TYPE TRANSCRIPTIONAL REGULATOR EXSA"/>
    <property type="match status" value="1"/>
</dbReference>
<reference evidence="7 8" key="1">
    <citation type="submission" date="2015-06" db="EMBL/GenBank/DDBJ databases">
        <title>Genome sequencing project of Bacillus galactosidilyticus PL133.</title>
        <authorList>
            <person name="Gaiero J."/>
            <person name="Nicol R."/>
            <person name="Habash M."/>
        </authorList>
    </citation>
    <scope>NUCLEOTIDE SEQUENCE [LARGE SCALE GENOMIC DNA]</scope>
    <source>
        <strain evidence="7 8">PL133</strain>
    </source>
</reference>
<dbReference type="InterPro" id="IPR009057">
    <property type="entry name" value="Homeodomain-like_sf"/>
</dbReference>
<dbReference type="PATRIC" id="fig|217031.4.peg.5233"/>
<evidence type="ECO:0000256" key="3">
    <source>
        <dbReference type="ARBA" id="ARBA00023163"/>
    </source>
</evidence>
<organism evidence="7 8">
    <name type="scientific">Lederbergia galactosidilytica</name>
    <dbReference type="NCBI Taxonomy" id="217031"/>
    <lineage>
        <taxon>Bacteria</taxon>
        <taxon>Bacillati</taxon>
        <taxon>Bacillota</taxon>
        <taxon>Bacilli</taxon>
        <taxon>Bacillales</taxon>
        <taxon>Bacillaceae</taxon>
        <taxon>Lederbergia</taxon>
    </lineage>
</organism>
<dbReference type="Pfam" id="PF00072">
    <property type="entry name" value="Response_reg"/>
    <property type="match status" value="1"/>
</dbReference>
<dbReference type="Pfam" id="PF12833">
    <property type="entry name" value="HTH_18"/>
    <property type="match status" value="1"/>
</dbReference>
<sequence length="275" mass="32104">MHKLLLVDQNTHSLNSTKKCLDWESVSFYIKATTNNFTEVVPLLEKLDFSLLVINIKNYNSSGVLLVNHIRQKSQIPIILIGGKSDFRIVRKALTYQVSDYLTGPVQTCELKKSLLTVKKTLEYKIKTSSCEPHCFCINPKQLKNTYESSPSIIDKVKQYIDAEMHQNITLKKISTLLHFNSAYLGQKFKQHENISFKEYLIQKRVEKAKDLLAHTDMKIYEIANKVGYTEIEIANKVGYTEIDWFYKKFKEYTRLSPNEYRNKQVETKLKRAIY</sequence>
<dbReference type="AlphaFoldDB" id="A0A0Q9XTZ7"/>
<feature type="domain" description="HTH araC/xylS-type" evidence="5">
    <location>
        <begin position="155"/>
        <end position="264"/>
    </location>
</feature>
<dbReference type="Gene3D" id="1.10.10.60">
    <property type="entry name" value="Homeodomain-like"/>
    <property type="match status" value="3"/>
</dbReference>
<dbReference type="SUPFAM" id="SSF52172">
    <property type="entry name" value="CheY-like"/>
    <property type="match status" value="1"/>
</dbReference>
<protein>
    <submittedName>
        <fullName evidence="7">Uncharacterized protein</fullName>
    </submittedName>
</protein>
<keyword evidence="3" id="KW-0804">Transcription</keyword>
<comment type="caution">
    <text evidence="4">Lacks conserved residue(s) required for the propagation of feature annotation.</text>
</comment>
<dbReference type="InterPro" id="IPR001789">
    <property type="entry name" value="Sig_transdc_resp-reg_receiver"/>
</dbReference>
<evidence type="ECO:0000256" key="1">
    <source>
        <dbReference type="ARBA" id="ARBA00023015"/>
    </source>
</evidence>
<dbReference type="SUPFAM" id="SSF46689">
    <property type="entry name" value="Homeodomain-like"/>
    <property type="match status" value="2"/>
</dbReference>
<keyword evidence="1" id="KW-0805">Transcription regulation</keyword>
<evidence type="ECO:0000313" key="8">
    <source>
        <dbReference type="Proteomes" id="UP000053881"/>
    </source>
</evidence>
<dbReference type="PANTHER" id="PTHR43280">
    <property type="entry name" value="ARAC-FAMILY TRANSCRIPTIONAL REGULATOR"/>
    <property type="match status" value="1"/>
</dbReference>
<dbReference type="PROSITE" id="PS01124">
    <property type="entry name" value="HTH_ARAC_FAMILY_2"/>
    <property type="match status" value="1"/>
</dbReference>
<dbReference type="GO" id="GO:0003700">
    <property type="term" value="F:DNA-binding transcription factor activity"/>
    <property type="evidence" value="ECO:0007669"/>
    <property type="project" value="InterPro"/>
</dbReference>
<dbReference type="InterPro" id="IPR011006">
    <property type="entry name" value="CheY-like_superfamily"/>
</dbReference>
<dbReference type="SMART" id="SM00342">
    <property type="entry name" value="HTH_ARAC"/>
    <property type="match status" value="1"/>
</dbReference>